<organism evidence="1 2">
    <name type="scientific">Albula glossodonta</name>
    <name type="common">roundjaw bonefish</name>
    <dbReference type="NCBI Taxonomy" id="121402"/>
    <lineage>
        <taxon>Eukaryota</taxon>
        <taxon>Metazoa</taxon>
        <taxon>Chordata</taxon>
        <taxon>Craniata</taxon>
        <taxon>Vertebrata</taxon>
        <taxon>Euteleostomi</taxon>
        <taxon>Actinopterygii</taxon>
        <taxon>Neopterygii</taxon>
        <taxon>Teleostei</taxon>
        <taxon>Albuliformes</taxon>
        <taxon>Albulidae</taxon>
        <taxon>Albula</taxon>
    </lineage>
</organism>
<name>A0A8T2PMS8_9TELE</name>
<gene>
    <name evidence="1" type="ORF">JZ751_025067</name>
</gene>
<dbReference type="EMBL" id="JAFBMS010000007">
    <property type="protein sequence ID" value="KAG9351177.1"/>
    <property type="molecule type" value="Genomic_DNA"/>
</dbReference>
<proteinExistence type="predicted"/>
<evidence type="ECO:0000313" key="2">
    <source>
        <dbReference type="Proteomes" id="UP000824540"/>
    </source>
</evidence>
<keyword evidence="2" id="KW-1185">Reference proteome</keyword>
<accession>A0A8T2PMS8</accession>
<dbReference type="Proteomes" id="UP000824540">
    <property type="component" value="Unassembled WGS sequence"/>
</dbReference>
<comment type="caution">
    <text evidence="1">The sequence shown here is derived from an EMBL/GenBank/DDBJ whole genome shotgun (WGS) entry which is preliminary data.</text>
</comment>
<dbReference type="AlphaFoldDB" id="A0A8T2PMS8"/>
<protein>
    <submittedName>
        <fullName evidence="1">Uncharacterized protein</fullName>
    </submittedName>
</protein>
<evidence type="ECO:0000313" key="1">
    <source>
        <dbReference type="EMBL" id="KAG9351177.1"/>
    </source>
</evidence>
<sequence>MSPGTGLETAQCPHTFLRVLPHLSLALKVGLDCHRGQAVQELQGQAVQEIQGQAVQELQGQAVQEIQGQAEQELQGRARPYEDTGVDAACCGYLLLFTKVCPKATARERT</sequence>
<reference evidence="1" key="1">
    <citation type="thesis" date="2021" institute="BYU ScholarsArchive" country="Provo, UT, USA">
        <title>Applications of and Algorithms for Genome Assembly and Genomic Analyses with an Emphasis on Marine Teleosts.</title>
        <authorList>
            <person name="Pickett B.D."/>
        </authorList>
    </citation>
    <scope>NUCLEOTIDE SEQUENCE</scope>
    <source>
        <strain evidence="1">HI-2016</strain>
    </source>
</reference>